<dbReference type="PANTHER" id="PTHR13116">
    <property type="entry name" value="ER MEMBRANE PROTEIN COMPLEX SUBUNIT 3"/>
    <property type="match status" value="1"/>
</dbReference>
<keyword evidence="5 8" id="KW-1133">Transmembrane helix</keyword>
<evidence type="ECO:0000256" key="3">
    <source>
        <dbReference type="ARBA" id="ARBA00020822"/>
    </source>
</evidence>
<evidence type="ECO:0000256" key="6">
    <source>
        <dbReference type="ARBA" id="ARBA00023136"/>
    </source>
</evidence>
<dbReference type="RefSeq" id="XP_019331035.1">
    <property type="nucleotide sequence ID" value="XM_019475490.1"/>
</dbReference>
<feature type="transmembrane region" description="Helical" evidence="8">
    <location>
        <begin position="12"/>
        <end position="30"/>
    </location>
</feature>
<dbReference type="SMART" id="SM01415">
    <property type="entry name" value="DUF106"/>
    <property type="match status" value="1"/>
</dbReference>
<dbReference type="CGD" id="CAL0000176158">
    <property type="gene designation" value="orf19.13820"/>
</dbReference>
<evidence type="ECO:0000256" key="7">
    <source>
        <dbReference type="PIRNR" id="PIRNR010045"/>
    </source>
</evidence>
<comment type="function">
    <text evidence="7">The EMC seems to be required for efficient folding of proteins in the endoplasmic reticulum (ER).</text>
</comment>
<dbReference type="SMR" id="A0A1D8PR41"/>
<feature type="transmembrane region" description="Helical" evidence="8">
    <location>
        <begin position="171"/>
        <end position="188"/>
    </location>
</feature>
<dbReference type="STRING" id="237561.A0A1D8PR41"/>
<keyword evidence="11" id="KW-1185">Reference proteome</keyword>
<keyword evidence="6 8" id="KW-0472">Membrane</keyword>
<dbReference type="GO" id="GO:0072546">
    <property type="term" value="C:EMC complex"/>
    <property type="evidence" value="ECO:0000318"/>
    <property type="project" value="GO_Central"/>
</dbReference>
<organism evidence="10 11">
    <name type="scientific">Candida albicans (strain SC5314 / ATCC MYA-2876)</name>
    <name type="common">Yeast</name>
    <dbReference type="NCBI Taxonomy" id="237561"/>
    <lineage>
        <taxon>Eukaryota</taxon>
        <taxon>Fungi</taxon>
        <taxon>Dikarya</taxon>
        <taxon>Ascomycota</taxon>
        <taxon>Saccharomycotina</taxon>
        <taxon>Pichiomycetes</taxon>
        <taxon>Debaryomycetaceae</taxon>
        <taxon>Candida/Lodderomyces clade</taxon>
        <taxon>Candida</taxon>
    </lineage>
</organism>
<dbReference type="GeneID" id="3636945"/>
<reference evidence="10 11" key="3">
    <citation type="journal article" date="2013" name="Genome Biol.">
        <title>Assembly of a phased diploid Candida albicans genome facilitates allele-specific measurements and provides a simple model for repeat and indel structure.</title>
        <authorList>
            <person name="Muzzey D."/>
            <person name="Schwartz K."/>
            <person name="Weissman J.S."/>
            <person name="Sherlock G."/>
        </authorList>
    </citation>
    <scope>NUCLEOTIDE SEQUENCE [LARGE SCALE GENOMIC DNA]</scope>
    <source>
        <strain evidence="11">SC5314 / ATCC MYA-2876</strain>
    </source>
</reference>
<dbReference type="GO" id="GO:0051087">
    <property type="term" value="F:protein-folding chaperone binding"/>
    <property type="evidence" value="ECO:0007669"/>
    <property type="project" value="EnsemblFungi"/>
</dbReference>
<dbReference type="GO" id="GO:0032977">
    <property type="term" value="F:membrane insertase activity"/>
    <property type="evidence" value="ECO:0007669"/>
    <property type="project" value="EnsemblFungi"/>
</dbReference>
<evidence type="ECO:0000256" key="4">
    <source>
        <dbReference type="ARBA" id="ARBA00022692"/>
    </source>
</evidence>
<evidence type="ECO:0000313" key="10">
    <source>
        <dbReference type="EMBL" id="AOW30605.1"/>
    </source>
</evidence>
<evidence type="ECO:0000313" key="11">
    <source>
        <dbReference type="Proteomes" id="UP000000559"/>
    </source>
</evidence>
<gene>
    <name evidence="10" type="ordered locus">CAALFM_C702470CA</name>
    <name evidence="9" type="ordered locus">orf19.13820</name>
</gene>
<keyword evidence="4 8" id="KW-0812">Transmembrane</keyword>
<dbReference type="InParanoid" id="A0A1D8PR41"/>
<comment type="similarity">
    <text evidence="2 7">Belongs to the EMC3 family.</text>
</comment>
<evidence type="ECO:0000256" key="8">
    <source>
        <dbReference type="SAM" id="Phobius"/>
    </source>
</evidence>
<accession>A0A1D8PR41</accession>
<evidence type="ECO:0000256" key="1">
    <source>
        <dbReference type="ARBA" id="ARBA00004141"/>
    </source>
</evidence>
<evidence type="ECO:0000256" key="5">
    <source>
        <dbReference type="ARBA" id="ARBA00022989"/>
    </source>
</evidence>
<sequence length="261" mass="29879">MITPDLLLDPQLKYWVLLPISVAMVLVGLLRSNITYLLQPQPKLENYKNLRESQFLHRARCFRENNSVLSPEDFEIRKKYFIEKLNSTEFHAKSPSENNDNDPLAAFNDPSSNEALMQMAKGNLMNYIPQTLIMGWVNYFFAGFVIMKLPFPLTDGFKSMLQNGVMTPDLNVRYVSAISWYFVNLFGLKPIYSLLMGSSEAEELMQQQAQQTQQQQMPNLSGPGAPKAEKVFKAEAENIQILSQESVFNGIVDRFLERYSA</sequence>
<dbReference type="Proteomes" id="UP000000559">
    <property type="component" value="Chromosome 7"/>
</dbReference>
<dbReference type="PANTHER" id="PTHR13116:SF5">
    <property type="entry name" value="ER MEMBRANE PROTEIN COMPLEX SUBUNIT 3"/>
    <property type="match status" value="1"/>
</dbReference>
<evidence type="ECO:0000313" key="9">
    <source>
        <dbReference type="CGD" id="CAL0000176158"/>
    </source>
</evidence>
<comment type="subcellular location">
    <subcellularLocation>
        <location evidence="1">Membrane</location>
        <topology evidence="1">Multi-pass membrane protein</topology>
    </subcellularLocation>
</comment>
<reference evidence="10 11" key="1">
    <citation type="journal article" date="2004" name="Proc. Natl. Acad. Sci. U.S.A.">
        <title>The diploid genome sequence of Candida albicans.</title>
        <authorList>
            <person name="Jones T."/>
            <person name="Federspiel N.A."/>
            <person name="Chibana H."/>
            <person name="Dungan J."/>
            <person name="Kalman S."/>
            <person name="Magee B.B."/>
            <person name="Newport G."/>
            <person name="Thorstenson Y.R."/>
            <person name="Agabian N."/>
            <person name="Magee P.T."/>
            <person name="Davis R.W."/>
            <person name="Scherer S."/>
        </authorList>
    </citation>
    <scope>NUCLEOTIDE SEQUENCE [LARGE SCALE GENOMIC DNA]</scope>
    <source>
        <strain evidence="11">SC5314 / ATCC MYA-2876</strain>
    </source>
</reference>
<dbReference type="VEuPathDB" id="FungiDB:C7_02470C_A"/>
<dbReference type="FunCoup" id="A0A1D8PR41">
    <property type="interactions" value="439"/>
</dbReference>
<dbReference type="InterPro" id="IPR002809">
    <property type="entry name" value="EMC3/TMCO1"/>
</dbReference>
<name>A0A1D8PR41_CANAL</name>
<feature type="transmembrane region" description="Helical" evidence="8">
    <location>
        <begin position="127"/>
        <end position="151"/>
    </location>
</feature>
<dbReference type="AlphaFoldDB" id="A0A1D8PR41"/>
<evidence type="ECO:0000256" key="2">
    <source>
        <dbReference type="ARBA" id="ARBA00005376"/>
    </source>
</evidence>
<dbReference type="Pfam" id="PF01956">
    <property type="entry name" value="EMC3_TMCO1"/>
    <property type="match status" value="1"/>
</dbReference>
<proteinExistence type="inferred from homology"/>
<reference evidence="10 11" key="2">
    <citation type="journal article" date="2007" name="Genome Biol.">
        <title>Assembly of the Candida albicans genome into sixteen supercontigs aligned on the eight chromosomes.</title>
        <authorList>
            <person name="van het Hoog M."/>
            <person name="Rast T.J."/>
            <person name="Martchenko M."/>
            <person name="Grindle S."/>
            <person name="Dignard D."/>
            <person name="Hogues H."/>
            <person name="Cuomo C."/>
            <person name="Berriman M."/>
            <person name="Scherer S."/>
            <person name="Magee B.B."/>
            <person name="Whiteway M."/>
            <person name="Chibana H."/>
            <person name="Nantel A."/>
            <person name="Magee P.T."/>
        </authorList>
    </citation>
    <scope>GENOME REANNOTATION</scope>
    <source>
        <strain evidence="11">SC5314 / ATCC MYA-2876</strain>
    </source>
</reference>
<dbReference type="GO" id="GO:0006644">
    <property type="term" value="P:phospholipid metabolic process"/>
    <property type="evidence" value="ECO:0007669"/>
    <property type="project" value="EnsemblFungi"/>
</dbReference>
<dbReference type="GO" id="GO:0045050">
    <property type="term" value="P:protein insertion into ER membrane by stop-transfer membrane-anchor sequence"/>
    <property type="evidence" value="ECO:0007669"/>
    <property type="project" value="EnsemblFungi"/>
</dbReference>
<dbReference type="InterPro" id="IPR008568">
    <property type="entry name" value="EMC3"/>
</dbReference>
<dbReference type="KEGG" id="cal:CAALFM_C702470CA"/>
<dbReference type="PIRSF" id="PIRSF010045">
    <property type="entry name" value="DUF850_TM_euk"/>
    <property type="match status" value="1"/>
</dbReference>
<dbReference type="GO" id="GO:0015914">
    <property type="term" value="P:phospholipid transport"/>
    <property type="evidence" value="ECO:0007669"/>
    <property type="project" value="EnsemblFungi"/>
</dbReference>
<protein>
    <recommendedName>
        <fullName evidence="3 7">ER membrane protein complex subunit 3</fullName>
    </recommendedName>
</protein>
<dbReference type="EMBL" id="CP017629">
    <property type="protein sequence ID" value="AOW30605.1"/>
    <property type="molecule type" value="Genomic_DNA"/>
</dbReference>
<dbReference type="OrthoDB" id="6745403at2759"/>
<dbReference type="OMA" id="KDMDPRW"/>